<evidence type="ECO:0000256" key="5">
    <source>
        <dbReference type="ARBA" id="ARBA00022519"/>
    </source>
</evidence>
<dbReference type="PRINTS" id="PR00885">
    <property type="entry name" value="BCTERIALGSPH"/>
</dbReference>
<evidence type="ECO:0000256" key="6">
    <source>
        <dbReference type="ARBA" id="ARBA00022692"/>
    </source>
</evidence>
<keyword evidence="5" id="KW-0997">Cell inner membrane</keyword>
<keyword evidence="14" id="KW-1185">Reference proteome</keyword>
<accession>A0ABV7LVU3</accession>
<feature type="domain" description="General secretion pathway GspH" evidence="12">
    <location>
        <begin position="43"/>
        <end position="157"/>
    </location>
</feature>
<dbReference type="EMBL" id="JBHRUH010000003">
    <property type="protein sequence ID" value="MFC3290683.1"/>
    <property type="molecule type" value="Genomic_DNA"/>
</dbReference>
<dbReference type="NCBIfam" id="TIGR02532">
    <property type="entry name" value="IV_pilin_GFxxxE"/>
    <property type="match status" value="1"/>
</dbReference>
<dbReference type="InterPro" id="IPR022346">
    <property type="entry name" value="T2SS_GspH"/>
</dbReference>
<dbReference type="Proteomes" id="UP001595640">
    <property type="component" value="Unassembled WGS sequence"/>
</dbReference>
<keyword evidence="4" id="KW-0488">Methylation</keyword>
<evidence type="ECO:0000256" key="4">
    <source>
        <dbReference type="ARBA" id="ARBA00022481"/>
    </source>
</evidence>
<evidence type="ECO:0000256" key="1">
    <source>
        <dbReference type="ARBA" id="ARBA00004377"/>
    </source>
</evidence>
<keyword evidence="6 11" id="KW-0812">Transmembrane</keyword>
<gene>
    <name evidence="13" type="ORF">ACFOEI_01205</name>
</gene>
<dbReference type="Pfam" id="PF12019">
    <property type="entry name" value="GspH"/>
    <property type="match status" value="1"/>
</dbReference>
<dbReference type="InterPro" id="IPR002416">
    <property type="entry name" value="T2SS_protein-GspH"/>
</dbReference>
<feature type="transmembrane region" description="Helical" evidence="11">
    <location>
        <begin position="12"/>
        <end position="32"/>
    </location>
</feature>
<evidence type="ECO:0000256" key="2">
    <source>
        <dbReference type="ARBA" id="ARBA00021549"/>
    </source>
</evidence>
<keyword evidence="8 11" id="KW-0472">Membrane</keyword>
<dbReference type="Gene3D" id="3.55.40.10">
    <property type="entry name" value="minor pseudopilin epsh domain"/>
    <property type="match status" value="1"/>
</dbReference>
<protein>
    <recommendedName>
        <fullName evidence="2">Type II secretion system protein H</fullName>
    </recommendedName>
    <alternativeName>
        <fullName evidence="10">General secretion pathway protein H</fullName>
    </alternativeName>
</protein>
<keyword evidence="3" id="KW-1003">Cell membrane</keyword>
<dbReference type="Pfam" id="PF07963">
    <property type="entry name" value="N_methyl"/>
    <property type="match status" value="1"/>
</dbReference>
<evidence type="ECO:0000313" key="13">
    <source>
        <dbReference type="EMBL" id="MFC3290683.1"/>
    </source>
</evidence>
<evidence type="ECO:0000256" key="9">
    <source>
        <dbReference type="ARBA" id="ARBA00025772"/>
    </source>
</evidence>
<keyword evidence="7 11" id="KW-1133">Transmembrane helix</keyword>
<evidence type="ECO:0000256" key="7">
    <source>
        <dbReference type="ARBA" id="ARBA00022989"/>
    </source>
</evidence>
<name>A0ABV7LVU3_9GAMM</name>
<comment type="subcellular location">
    <subcellularLocation>
        <location evidence="1">Cell inner membrane</location>
        <topology evidence="1">Single-pass membrane protein</topology>
    </subcellularLocation>
</comment>
<evidence type="ECO:0000259" key="12">
    <source>
        <dbReference type="Pfam" id="PF12019"/>
    </source>
</evidence>
<dbReference type="RefSeq" id="WP_019019635.1">
    <property type="nucleotide sequence ID" value="NZ_BMXD01000008.1"/>
</dbReference>
<evidence type="ECO:0000313" key="14">
    <source>
        <dbReference type="Proteomes" id="UP001595640"/>
    </source>
</evidence>
<evidence type="ECO:0000256" key="11">
    <source>
        <dbReference type="SAM" id="Phobius"/>
    </source>
</evidence>
<sequence length="167" mass="18466">MTPGHARGFTLLELLVVVVIVSLATTLSIAWLGGDDHRRLDAAAERLHGDLSLARDVAFLDQQIIGWQANAQGYRFVTWRYEPDTGVWRWVPLESHRLAPQTWPIPLSVESVSANAPSAPDTDMPRLVWWPNGEVIGGRLILGHGGTQRALEVDALGIYRVKAMGRL</sequence>
<evidence type="ECO:0000256" key="10">
    <source>
        <dbReference type="ARBA" id="ARBA00030775"/>
    </source>
</evidence>
<dbReference type="PROSITE" id="PS00409">
    <property type="entry name" value="PROKAR_NTER_METHYL"/>
    <property type="match status" value="1"/>
</dbReference>
<comment type="caution">
    <text evidence="13">The sequence shown here is derived from an EMBL/GenBank/DDBJ whole genome shotgun (WGS) entry which is preliminary data.</text>
</comment>
<reference evidence="14" key="1">
    <citation type="journal article" date="2019" name="Int. J. Syst. Evol. Microbiol.">
        <title>The Global Catalogue of Microorganisms (GCM) 10K type strain sequencing project: providing services to taxonomists for standard genome sequencing and annotation.</title>
        <authorList>
            <consortium name="The Broad Institute Genomics Platform"/>
            <consortium name="The Broad Institute Genome Sequencing Center for Infectious Disease"/>
            <person name="Wu L."/>
            <person name="Ma J."/>
        </authorList>
    </citation>
    <scope>NUCLEOTIDE SEQUENCE [LARGE SCALE GENOMIC DNA]</scope>
    <source>
        <strain evidence="14">KCTC 12847</strain>
    </source>
</reference>
<dbReference type="InterPro" id="IPR012902">
    <property type="entry name" value="N_methyl_site"/>
</dbReference>
<evidence type="ECO:0000256" key="8">
    <source>
        <dbReference type="ARBA" id="ARBA00023136"/>
    </source>
</evidence>
<proteinExistence type="inferred from homology"/>
<organism evidence="13 14">
    <name type="scientific">Modicisalibacter luteus</name>
    <dbReference type="NCBI Taxonomy" id="453962"/>
    <lineage>
        <taxon>Bacteria</taxon>
        <taxon>Pseudomonadati</taxon>
        <taxon>Pseudomonadota</taxon>
        <taxon>Gammaproteobacteria</taxon>
        <taxon>Oceanospirillales</taxon>
        <taxon>Halomonadaceae</taxon>
        <taxon>Modicisalibacter</taxon>
    </lineage>
</organism>
<evidence type="ECO:0000256" key="3">
    <source>
        <dbReference type="ARBA" id="ARBA00022475"/>
    </source>
</evidence>
<dbReference type="InterPro" id="IPR045584">
    <property type="entry name" value="Pilin-like"/>
</dbReference>
<comment type="similarity">
    <text evidence="9">Belongs to the GSP H family.</text>
</comment>
<dbReference type="SUPFAM" id="SSF54523">
    <property type="entry name" value="Pili subunits"/>
    <property type="match status" value="1"/>
</dbReference>